<feature type="region of interest" description="Disordered" evidence="1">
    <location>
        <begin position="1"/>
        <end position="23"/>
    </location>
</feature>
<dbReference type="HOGENOM" id="CLU_2024962_0_0_5"/>
<feature type="domain" description="NIF system FeS cluster assembly NifU C-terminal" evidence="2">
    <location>
        <begin position="30"/>
        <end position="95"/>
    </location>
</feature>
<dbReference type="SUPFAM" id="SSF117916">
    <property type="entry name" value="Fe-S cluster assembly (FSCA) domain-like"/>
    <property type="match status" value="1"/>
</dbReference>
<name>H6SS70_PARPM</name>
<gene>
    <name evidence="3" type="ORF">RSPPHO_01123</name>
</gene>
<evidence type="ECO:0000313" key="3">
    <source>
        <dbReference type="EMBL" id="CCG07749.1"/>
    </source>
</evidence>
<sequence>MTAPVSSVSSPLASAVAAPQPGSESFEARVHALIETVIRPRLQRDNGDIRVDRIEDNRIYVTLDGACVGCQLSSITLSGIQQRLMEGIGRPVRVIPSHVIDASSAPRRPTRVAVAAIEGTPS</sequence>
<organism evidence="3 4">
    <name type="scientific">Pararhodospirillum photometricum DSM 122</name>
    <dbReference type="NCBI Taxonomy" id="1150469"/>
    <lineage>
        <taxon>Bacteria</taxon>
        <taxon>Pseudomonadati</taxon>
        <taxon>Pseudomonadota</taxon>
        <taxon>Alphaproteobacteria</taxon>
        <taxon>Rhodospirillales</taxon>
        <taxon>Rhodospirillaceae</taxon>
        <taxon>Pararhodospirillum</taxon>
    </lineage>
</organism>
<dbReference type="GO" id="GO:0051536">
    <property type="term" value="F:iron-sulfur cluster binding"/>
    <property type="evidence" value="ECO:0007669"/>
    <property type="project" value="InterPro"/>
</dbReference>
<dbReference type="Pfam" id="PF01106">
    <property type="entry name" value="NifU"/>
    <property type="match status" value="1"/>
</dbReference>
<dbReference type="RefSeq" id="WP_014414389.1">
    <property type="nucleotide sequence ID" value="NC_017059.1"/>
</dbReference>
<evidence type="ECO:0000313" key="4">
    <source>
        <dbReference type="Proteomes" id="UP000033220"/>
    </source>
</evidence>
<evidence type="ECO:0000259" key="2">
    <source>
        <dbReference type="Pfam" id="PF01106"/>
    </source>
</evidence>
<dbReference type="InterPro" id="IPR034904">
    <property type="entry name" value="FSCA_dom_sf"/>
</dbReference>
<feature type="compositionally biased region" description="Low complexity" evidence="1">
    <location>
        <begin position="1"/>
        <end position="19"/>
    </location>
</feature>
<reference evidence="3 4" key="1">
    <citation type="submission" date="2012-02" db="EMBL/GenBank/DDBJ databases">
        <title>Shotgun genome sequence of Phaeospirillum photometricum DSM 122.</title>
        <authorList>
            <person name="Duquesne K."/>
            <person name="Sturgis J."/>
        </authorList>
    </citation>
    <scope>NUCLEOTIDE SEQUENCE [LARGE SCALE GENOMIC DNA]</scope>
    <source>
        <strain evidence="4">DSM122</strain>
    </source>
</reference>
<dbReference type="GO" id="GO:0005506">
    <property type="term" value="F:iron ion binding"/>
    <property type="evidence" value="ECO:0007669"/>
    <property type="project" value="InterPro"/>
</dbReference>
<dbReference type="eggNOG" id="COG0694">
    <property type="taxonomic scope" value="Bacteria"/>
</dbReference>
<evidence type="ECO:0000256" key="1">
    <source>
        <dbReference type="SAM" id="MobiDB-lite"/>
    </source>
</evidence>
<proteinExistence type="predicted"/>
<keyword evidence="4" id="KW-1185">Reference proteome</keyword>
<dbReference type="GO" id="GO:0016226">
    <property type="term" value="P:iron-sulfur cluster assembly"/>
    <property type="evidence" value="ECO:0007669"/>
    <property type="project" value="InterPro"/>
</dbReference>
<dbReference type="Gene3D" id="3.30.300.130">
    <property type="entry name" value="Fe-S cluster assembly (FSCA)"/>
    <property type="match status" value="1"/>
</dbReference>
<dbReference type="AlphaFoldDB" id="H6SS70"/>
<dbReference type="OrthoDB" id="9808097at2"/>
<dbReference type="PANTHER" id="PTHR11178">
    <property type="entry name" value="IRON-SULFUR CLUSTER SCAFFOLD PROTEIN NFU-RELATED"/>
    <property type="match status" value="1"/>
</dbReference>
<dbReference type="KEGG" id="rpm:RSPPHO_01123"/>
<dbReference type="STRING" id="1150469.RSPPHO_01123"/>
<accession>H6SS70</accession>
<dbReference type="InterPro" id="IPR001075">
    <property type="entry name" value="NIF_FeS_clus_asmbl_NifU_C"/>
</dbReference>
<dbReference type="PATRIC" id="fig|1150469.3.peg.1273"/>
<dbReference type="EMBL" id="HE663493">
    <property type="protein sequence ID" value="CCG07749.1"/>
    <property type="molecule type" value="Genomic_DNA"/>
</dbReference>
<protein>
    <submittedName>
        <fullName evidence="3">Nitrogen-fixing NifU-like</fullName>
    </submittedName>
</protein>
<dbReference type="Proteomes" id="UP000033220">
    <property type="component" value="Chromosome DSM 122"/>
</dbReference>